<keyword evidence="9" id="KW-0223">Dioxygenase</keyword>
<evidence type="ECO:0000256" key="2">
    <source>
        <dbReference type="ARBA" id="ARBA00002035"/>
    </source>
</evidence>
<dbReference type="SMART" id="SM00702">
    <property type="entry name" value="P4Hc"/>
    <property type="match status" value="1"/>
</dbReference>
<dbReference type="Proteomes" id="UP001642483">
    <property type="component" value="Unassembled WGS sequence"/>
</dbReference>
<reference evidence="15 16" key="1">
    <citation type="submission" date="2024-02" db="EMBL/GenBank/DDBJ databases">
        <authorList>
            <person name="Daric V."/>
            <person name="Darras S."/>
        </authorList>
    </citation>
    <scope>NUCLEOTIDE SEQUENCE [LARGE SCALE GENOMIC DNA]</scope>
</reference>
<dbReference type="InterPro" id="IPR006620">
    <property type="entry name" value="Pro_4_hyd_alph"/>
</dbReference>
<dbReference type="PROSITE" id="PS51471">
    <property type="entry name" value="FE2OG_OXY"/>
    <property type="match status" value="1"/>
</dbReference>
<keyword evidence="13" id="KW-0732">Signal</keyword>
<feature type="signal peptide" evidence="13">
    <location>
        <begin position="1"/>
        <end position="26"/>
    </location>
</feature>
<evidence type="ECO:0000256" key="3">
    <source>
        <dbReference type="ARBA" id="ARBA00004319"/>
    </source>
</evidence>
<dbReference type="InterPro" id="IPR059068">
    <property type="entry name" value="TPR_P4H"/>
</dbReference>
<dbReference type="InterPro" id="IPR045054">
    <property type="entry name" value="P4HA-like"/>
</dbReference>
<evidence type="ECO:0000313" key="15">
    <source>
        <dbReference type="EMBL" id="CAK8696226.1"/>
    </source>
</evidence>
<evidence type="ECO:0000256" key="4">
    <source>
        <dbReference type="ARBA" id="ARBA00006511"/>
    </source>
</evidence>
<feature type="domain" description="Fe2OG dioxygenase" evidence="14">
    <location>
        <begin position="394"/>
        <end position="496"/>
    </location>
</feature>
<evidence type="ECO:0000256" key="7">
    <source>
        <dbReference type="ARBA" id="ARBA00022824"/>
    </source>
</evidence>
<evidence type="ECO:0000256" key="1">
    <source>
        <dbReference type="ARBA" id="ARBA00001961"/>
    </source>
</evidence>
<dbReference type="Gene3D" id="1.25.40.10">
    <property type="entry name" value="Tetratricopeptide repeat domain"/>
    <property type="match status" value="1"/>
</dbReference>
<dbReference type="Gene3D" id="6.10.140.1460">
    <property type="match status" value="1"/>
</dbReference>
<sequence>MKNFCLERWGCFAILAAVALIESGTCDWYSSVDAMEELIKHENEIISIFHKYIDFQETKLQKLKEFVRSNEEVLLKAKQNMSQYLGHPINQFKLIQRLIFEQQEAQLINEGHEFLDKILFKPEQFPMFADLEGASKALIRLLDTYQLDINELTQGIIKGFIATQHLNANDCFYIGRVAYLGKNYNICVLWMTEAQNMDKNSYSTFTVFDLLDHLAFCLMKQGNVQEAHELTKQLLQLDQSNQRIAKNLQYYKDALNHNNETVSNIQLLSEDQTRYMEICRHTRKNIPPSVLKRLKCYLWTNGNHPRLLLKPAKVEELWHEPQLLRFHHFVSNSEMDAIKAFGLSKLERSRVSHTRNGAYSDQRISKNAWLPDSDSVATRISQRISDVSELSMETAELLQVANYGMGGQYEPHLDSTEKENPPFFPRIATVLIYLSDVAYGGSTAFTKAGVAAEPIKGSAVFWFNLNRAGKVDETTMHAGCPVAIGTKWIANKWLGLKGQELVRPCLLSPHAKNRLF</sequence>
<comment type="similarity">
    <text evidence="4">Belongs to the P4HA family.</text>
</comment>
<dbReference type="Pfam" id="PF08336">
    <property type="entry name" value="P4Ha_N"/>
    <property type="match status" value="1"/>
</dbReference>
<dbReference type="EC" id="1.14.11.2" evidence="5"/>
<evidence type="ECO:0000256" key="12">
    <source>
        <dbReference type="ARBA" id="ARBA00023180"/>
    </source>
</evidence>
<comment type="function">
    <text evidence="2">Catalyzes the post-translational formation of 4-hydroxyproline in -Xaa-Pro-Gly- sequences in collagens and other proteins.</text>
</comment>
<gene>
    <name evidence="15" type="ORF">CVLEPA_LOCUS29397</name>
</gene>
<organism evidence="15 16">
    <name type="scientific">Clavelina lepadiformis</name>
    <name type="common">Light-bulb sea squirt</name>
    <name type="synonym">Ascidia lepadiformis</name>
    <dbReference type="NCBI Taxonomy" id="159417"/>
    <lineage>
        <taxon>Eukaryota</taxon>
        <taxon>Metazoa</taxon>
        <taxon>Chordata</taxon>
        <taxon>Tunicata</taxon>
        <taxon>Ascidiacea</taxon>
        <taxon>Aplousobranchia</taxon>
        <taxon>Clavelinidae</taxon>
        <taxon>Clavelina</taxon>
    </lineage>
</organism>
<evidence type="ECO:0000259" key="14">
    <source>
        <dbReference type="PROSITE" id="PS51471"/>
    </source>
</evidence>
<dbReference type="EMBL" id="CAWYQH010000152">
    <property type="protein sequence ID" value="CAK8696226.1"/>
    <property type="molecule type" value="Genomic_DNA"/>
</dbReference>
<comment type="cofactor">
    <cofactor evidence="1">
        <name>L-ascorbate</name>
        <dbReference type="ChEBI" id="CHEBI:38290"/>
    </cofactor>
</comment>
<evidence type="ECO:0000256" key="6">
    <source>
        <dbReference type="ARBA" id="ARBA00022723"/>
    </source>
</evidence>
<comment type="caution">
    <text evidence="15">The sequence shown here is derived from an EMBL/GenBank/DDBJ whole genome shotgun (WGS) entry which is preliminary data.</text>
</comment>
<keyword evidence="7" id="KW-0256">Endoplasmic reticulum</keyword>
<dbReference type="PANTHER" id="PTHR10869">
    <property type="entry name" value="PROLYL 4-HYDROXYLASE ALPHA SUBUNIT"/>
    <property type="match status" value="1"/>
</dbReference>
<evidence type="ECO:0000256" key="10">
    <source>
        <dbReference type="ARBA" id="ARBA00023002"/>
    </source>
</evidence>
<accession>A0ABP0GZ42</accession>
<keyword evidence="16" id="KW-1185">Reference proteome</keyword>
<keyword evidence="10" id="KW-0560">Oxidoreductase</keyword>
<evidence type="ECO:0000256" key="13">
    <source>
        <dbReference type="SAM" id="SignalP"/>
    </source>
</evidence>
<evidence type="ECO:0000256" key="8">
    <source>
        <dbReference type="ARBA" id="ARBA00022896"/>
    </source>
</evidence>
<dbReference type="Gene3D" id="2.60.120.620">
    <property type="entry name" value="q2cbj1_9rhob like domain"/>
    <property type="match status" value="1"/>
</dbReference>
<keyword evidence="12" id="KW-0325">Glycoprotein</keyword>
<keyword evidence="11" id="KW-0408">Iron</keyword>
<dbReference type="SUPFAM" id="SSF48452">
    <property type="entry name" value="TPR-like"/>
    <property type="match status" value="1"/>
</dbReference>
<keyword evidence="6" id="KW-0479">Metal-binding</keyword>
<comment type="subcellular location">
    <subcellularLocation>
        <location evidence="3">Endoplasmic reticulum lumen</location>
    </subcellularLocation>
</comment>
<evidence type="ECO:0000256" key="11">
    <source>
        <dbReference type="ARBA" id="ARBA00023004"/>
    </source>
</evidence>
<proteinExistence type="inferred from homology"/>
<dbReference type="Pfam" id="PF13640">
    <property type="entry name" value="2OG-FeII_Oxy_3"/>
    <property type="match status" value="1"/>
</dbReference>
<protein>
    <recommendedName>
        <fullName evidence="5">procollagen-proline 4-dioxygenase</fullName>
        <ecNumber evidence="5">1.14.11.2</ecNumber>
    </recommendedName>
</protein>
<dbReference type="InterPro" id="IPR011990">
    <property type="entry name" value="TPR-like_helical_dom_sf"/>
</dbReference>
<name>A0ABP0GZ42_CLALP</name>
<feature type="chain" id="PRO_5045910279" description="procollagen-proline 4-dioxygenase" evidence="13">
    <location>
        <begin position="27"/>
        <end position="516"/>
    </location>
</feature>
<dbReference type="PANTHER" id="PTHR10869:SF244">
    <property type="entry name" value="PROLYL 4-HYDROXYLASE SUBUNIT ALPHA-2"/>
    <property type="match status" value="1"/>
</dbReference>
<dbReference type="InterPro" id="IPR005123">
    <property type="entry name" value="Oxoglu/Fe-dep_dioxygenase_dom"/>
</dbReference>
<evidence type="ECO:0000313" key="16">
    <source>
        <dbReference type="Proteomes" id="UP001642483"/>
    </source>
</evidence>
<evidence type="ECO:0000256" key="9">
    <source>
        <dbReference type="ARBA" id="ARBA00022964"/>
    </source>
</evidence>
<dbReference type="InterPro" id="IPR013547">
    <property type="entry name" value="P4H_N"/>
</dbReference>
<dbReference type="Pfam" id="PF23558">
    <property type="entry name" value="TPR_P4H"/>
    <property type="match status" value="1"/>
</dbReference>
<keyword evidence="8" id="KW-0847">Vitamin C</keyword>
<evidence type="ECO:0000256" key="5">
    <source>
        <dbReference type="ARBA" id="ARBA00012269"/>
    </source>
</evidence>
<dbReference type="InterPro" id="IPR044862">
    <property type="entry name" value="Pro_4_hyd_alph_FE2OG_OXY"/>
</dbReference>